<proteinExistence type="inferred from homology"/>
<sequence length="144" mass="16373">MRNIQKVLERWGGWAARDYNNLGWTPVAAGFKSLIVAPRSRRLDCCDADGLIIDACICRLRKVRQAGEYDLLIAHYVYGASKRTLARILKQDEKTVRVQLQVAEGFIDGCLSMLDTRLEMDDSVEVSENNAAIRPLPVKKMMMW</sequence>
<reference evidence="5" key="1">
    <citation type="submission" date="2021-01" db="EMBL/GenBank/DDBJ databases">
        <title>Intestinitalea alba gen. nov., sp. nov., a novel genus of the family Enterobacteriaceae, isolated from the gut of the plastic-eating mealworm Tenebrio molitor L.</title>
        <authorList>
            <person name="Yang Y."/>
        </authorList>
    </citation>
    <scope>NUCLEOTIDE SEQUENCE</scope>
    <source>
        <strain evidence="5">BIT-L3</strain>
    </source>
</reference>
<dbReference type="Pfam" id="PF06530">
    <property type="entry name" value="Phage_antitermQ"/>
    <property type="match status" value="1"/>
</dbReference>
<dbReference type="InterPro" id="IPR010534">
    <property type="entry name" value="Phage_933W_GpQ"/>
</dbReference>
<dbReference type="GO" id="GO:0003677">
    <property type="term" value="F:DNA binding"/>
    <property type="evidence" value="ECO:0007669"/>
    <property type="project" value="UniProtKB-KW"/>
</dbReference>
<organism evidence="5 6">
    <name type="scientific">Tenebrionibacter intestinalis</name>
    <dbReference type="NCBI Taxonomy" id="2799638"/>
    <lineage>
        <taxon>Bacteria</taxon>
        <taxon>Pseudomonadati</taxon>
        <taxon>Pseudomonadota</taxon>
        <taxon>Gammaproteobacteria</taxon>
        <taxon>Enterobacterales</taxon>
        <taxon>Enterobacteriaceae</taxon>
        <taxon>Tenebrionibacter/Tenebrionicola group</taxon>
        <taxon>Tenebrionibacter</taxon>
    </lineage>
</organism>
<evidence type="ECO:0000256" key="3">
    <source>
        <dbReference type="ARBA" id="ARBA00023125"/>
    </source>
</evidence>
<protein>
    <submittedName>
        <fullName evidence="5">Antitermination protein Q</fullName>
    </submittedName>
</protein>
<evidence type="ECO:0000256" key="1">
    <source>
        <dbReference type="ARBA" id="ARBA00010234"/>
    </source>
</evidence>
<evidence type="ECO:0000313" key="5">
    <source>
        <dbReference type="EMBL" id="MBK4716589.1"/>
    </source>
</evidence>
<accession>A0A8K0V332</accession>
<dbReference type="AlphaFoldDB" id="A0A8K0V332"/>
<dbReference type="GO" id="GO:0060567">
    <property type="term" value="P:negative regulation of termination of DNA-templated transcription"/>
    <property type="evidence" value="ECO:0007669"/>
    <property type="project" value="InterPro"/>
</dbReference>
<dbReference type="Proteomes" id="UP000659047">
    <property type="component" value="Unassembled WGS sequence"/>
</dbReference>
<evidence type="ECO:0000256" key="2">
    <source>
        <dbReference type="ARBA" id="ARBA00023015"/>
    </source>
</evidence>
<keyword evidence="3" id="KW-0238">DNA-binding</keyword>
<dbReference type="EMBL" id="JAEPBH010000045">
    <property type="protein sequence ID" value="MBK4716589.1"/>
    <property type="molecule type" value="Genomic_DNA"/>
</dbReference>
<gene>
    <name evidence="5" type="ORF">JJB97_14880</name>
</gene>
<evidence type="ECO:0000256" key="4">
    <source>
        <dbReference type="ARBA" id="ARBA00023163"/>
    </source>
</evidence>
<name>A0A8K0V332_9ENTR</name>
<evidence type="ECO:0000313" key="6">
    <source>
        <dbReference type="Proteomes" id="UP000659047"/>
    </source>
</evidence>
<comment type="caution">
    <text evidence="5">The sequence shown here is derived from an EMBL/GenBank/DDBJ whole genome shotgun (WGS) entry which is preliminary data.</text>
</comment>
<keyword evidence="6" id="KW-1185">Reference proteome</keyword>
<comment type="similarity">
    <text evidence="1">Belongs to the phage antitermination Q type 1 family.</text>
</comment>
<keyword evidence="4" id="KW-0804">Transcription</keyword>
<dbReference type="RefSeq" id="WP_238714815.1">
    <property type="nucleotide sequence ID" value="NZ_JAEPBH010000045.1"/>
</dbReference>
<keyword evidence="2" id="KW-0805">Transcription regulation</keyword>